<feature type="non-terminal residue" evidence="2">
    <location>
        <position position="1"/>
    </location>
</feature>
<gene>
    <name evidence="2" type="ORF">KIPB_014608</name>
</gene>
<feature type="compositionally biased region" description="Polar residues" evidence="1">
    <location>
        <begin position="81"/>
        <end position="91"/>
    </location>
</feature>
<evidence type="ECO:0000256" key="1">
    <source>
        <dbReference type="SAM" id="MobiDB-lite"/>
    </source>
</evidence>
<proteinExistence type="predicted"/>
<comment type="caution">
    <text evidence="2">The sequence shown here is derived from an EMBL/GenBank/DDBJ whole genome shotgun (WGS) entry which is preliminary data.</text>
</comment>
<keyword evidence="3" id="KW-1185">Reference proteome</keyword>
<organism evidence="2 3">
    <name type="scientific">Kipferlia bialata</name>
    <dbReference type="NCBI Taxonomy" id="797122"/>
    <lineage>
        <taxon>Eukaryota</taxon>
        <taxon>Metamonada</taxon>
        <taxon>Carpediemonas-like organisms</taxon>
        <taxon>Kipferlia</taxon>
    </lineage>
</organism>
<accession>A0A9K3GQX0</accession>
<evidence type="ECO:0000313" key="3">
    <source>
        <dbReference type="Proteomes" id="UP000265618"/>
    </source>
</evidence>
<reference evidence="2 3" key="1">
    <citation type="journal article" date="2018" name="PLoS ONE">
        <title>The draft genome of Kipferlia bialata reveals reductive genome evolution in fornicate parasites.</title>
        <authorList>
            <person name="Tanifuji G."/>
            <person name="Takabayashi S."/>
            <person name="Kume K."/>
            <person name="Takagi M."/>
            <person name="Nakayama T."/>
            <person name="Kamikawa R."/>
            <person name="Inagaki Y."/>
            <person name="Hashimoto T."/>
        </authorList>
    </citation>
    <scope>NUCLEOTIDE SEQUENCE [LARGE SCALE GENOMIC DNA]</scope>
    <source>
        <strain evidence="2">NY0173</strain>
    </source>
</reference>
<sequence length="91" mass="10499">VKKVSPKGHVSSGGSRRDGSSSSRSPQSEKERERQREKERERQREKERGSVNNRTRDRLRERSSKLAVHPDRQGVKGKASNRWSSSQQMLI</sequence>
<protein>
    <submittedName>
        <fullName evidence="2">Uncharacterized protein</fullName>
    </submittedName>
</protein>
<feature type="compositionally biased region" description="Basic and acidic residues" evidence="1">
    <location>
        <begin position="27"/>
        <end position="74"/>
    </location>
</feature>
<dbReference type="AlphaFoldDB" id="A0A9K3GQX0"/>
<feature type="non-terminal residue" evidence="2">
    <location>
        <position position="91"/>
    </location>
</feature>
<name>A0A9K3GQX0_9EUKA</name>
<dbReference type="Proteomes" id="UP000265618">
    <property type="component" value="Unassembled WGS sequence"/>
</dbReference>
<feature type="region of interest" description="Disordered" evidence="1">
    <location>
        <begin position="1"/>
        <end position="91"/>
    </location>
</feature>
<evidence type="ECO:0000313" key="2">
    <source>
        <dbReference type="EMBL" id="GIQ91380.1"/>
    </source>
</evidence>
<dbReference type="EMBL" id="BDIP01007612">
    <property type="protein sequence ID" value="GIQ91380.1"/>
    <property type="molecule type" value="Genomic_DNA"/>
</dbReference>